<dbReference type="InterPro" id="IPR036271">
    <property type="entry name" value="Tet_transcr_reg_TetR-rel_C_sf"/>
</dbReference>
<dbReference type="InterPro" id="IPR009057">
    <property type="entry name" value="Homeodomain-like_sf"/>
</dbReference>
<dbReference type="Gene3D" id="1.10.10.60">
    <property type="entry name" value="Homeodomain-like"/>
    <property type="match status" value="2"/>
</dbReference>
<feature type="transmembrane region" description="Helical" evidence="5">
    <location>
        <begin position="215"/>
        <end position="234"/>
    </location>
</feature>
<keyword evidence="8" id="KW-1185">Reference proteome</keyword>
<dbReference type="PRINTS" id="PR00455">
    <property type="entry name" value="HTHTETR"/>
</dbReference>
<evidence type="ECO:0000256" key="1">
    <source>
        <dbReference type="ARBA" id="ARBA00023015"/>
    </source>
</evidence>
<comment type="caution">
    <text evidence="7">The sequence shown here is derived from an EMBL/GenBank/DDBJ whole genome shotgun (WGS) entry which is preliminary data.</text>
</comment>
<feature type="DNA-binding region" description="H-T-H motif" evidence="4">
    <location>
        <begin position="93"/>
        <end position="112"/>
    </location>
</feature>
<dbReference type="InterPro" id="IPR023772">
    <property type="entry name" value="DNA-bd_HTH_TetR-type_CS"/>
</dbReference>
<evidence type="ECO:0000256" key="3">
    <source>
        <dbReference type="ARBA" id="ARBA00023163"/>
    </source>
</evidence>
<accession>A0A0V7ZBH1</accession>
<dbReference type="PROSITE" id="PS01081">
    <property type="entry name" value="HTH_TETR_1"/>
    <property type="match status" value="1"/>
</dbReference>
<proteinExistence type="predicted"/>
<evidence type="ECO:0000256" key="4">
    <source>
        <dbReference type="PROSITE-ProRule" id="PRU00335"/>
    </source>
</evidence>
<evidence type="ECO:0000256" key="5">
    <source>
        <dbReference type="SAM" id="Phobius"/>
    </source>
</evidence>
<feature type="domain" description="HTH tetR-type" evidence="6">
    <location>
        <begin position="70"/>
        <end position="130"/>
    </location>
</feature>
<feature type="DNA-binding region" description="H-T-H motif" evidence="4">
    <location>
        <begin position="29"/>
        <end position="48"/>
    </location>
</feature>
<evidence type="ECO:0000313" key="7">
    <source>
        <dbReference type="EMBL" id="KST61860.1"/>
    </source>
</evidence>
<dbReference type="PROSITE" id="PS50977">
    <property type="entry name" value="HTH_TETR_2"/>
    <property type="match status" value="2"/>
</dbReference>
<dbReference type="SUPFAM" id="SSF46689">
    <property type="entry name" value="Homeodomain-like"/>
    <property type="match status" value="2"/>
</dbReference>
<dbReference type="EMBL" id="LMTZ01000169">
    <property type="protein sequence ID" value="KST61860.1"/>
    <property type="molecule type" value="Genomic_DNA"/>
</dbReference>
<organism evidence="7 8">
    <name type="scientific">Mastigocoleus testarum BC008</name>
    <dbReference type="NCBI Taxonomy" id="371196"/>
    <lineage>
        <taxon>Bacteria</taxon>
        <taxon>Bacillati</taxon>
        <taxon>Cyanobacteriota</taxon>
        <taxon>Cyanophyceae</taxon>
        <taxon>Nostocales</taxon>
        <taxon>Hapalosiphonaceae</taxon>
        <taxon>Mastigocoleus</taxon>
    </lineage>
</organism>
<dbReference type="GO" id="GO:0000976">
    <property type="term" value="F:transcription cis-regulatory region binding"/>
    <property type="evidence" value="ECO:0007669"/>
    <property type="project" value="TreeGrafter"/>
</dbReference>
<dbReference type="GO" id="GO:0003700">
    <property type="term" value="F:DNA-binding transcription factor activity"/>
    <property type="evidence" value="ECO:0007669"/>
    <property type="project" value="TreeGrafter"/>
</dbReference>
<gene>
    <name evidence="7" type="ORF">BC008_07405</name>
</gene>
<evidence type="ECO:0000256" key="2">
    <source>
        <dbReference type="ARBA" id="ARBA00023125"/>
    </source>
</evidence>
<feature type="domain" description="HTH tetR-type" evidence="6">
    <location>
        <begin position="7"/>
        <end position="66"/>
    </location>
</feature>
<dbReference type="AlphaFoldDB" id="A0A0V7ZBH1"/>
<dbReference type="Gene3D" id="1.10.357.10">
    <property type="entry name" value="Tetracycline Repressor, domain 2"/>
    <property type="match status" value="1"/>
</dbReference>
<name>A0A0V7ZBH1_9CYAN</name>
<keyword evidence="1" id="KW-0805">Transcription regulation</keyword>
<reference evidence="7 8" key="1">
    <citation type="journal article" date="2015" name="Genome Announc.">
        <title>Draft Genome of the Euendolithic (true boring) Cyanobacterium Mastigocoleus testarum strain BC008.</title>
        <authorList>
            <person name="Guida B.S."/>
            <person name="Garcia-Pichel F."/>
        </authorList>
    </citation>
    <scope>NUCLEOTIDE SEQUENCE [LARGE SCALE GENOMIC DNA]</scope>
    <source>
        <strain evidence="7 8">BC008</strain>
    </source>
</reference>
<dbReference type="OrthoDB" id="9179041at2"/>
<evidence type="ECO:0000259" key="6">
    <source>
        <dbReference type="PROSITE" id="PS50977"/>
    </source>
</evidence>
<dbReference type="PANTHER" id="PTHR30055:SF234">
    <property type="entry name" value="HTH-TYPE TRANSCRIPTIONAL REGULATOR BETI"/>
    <property type="match status" value="1"/>
</dbReference>
<dbReference type="SUPFAM" id="SSF48498">
    <property type="entry name" value="Tetracyclin repressor-like, C-terminal domain"/>
    <property type="match status" value="1"/>
</dbReference>
<dbReference type="InterPro" id="IPR001647">
    <property type="entry name" value="HTH_TetR"/>
</dbReference>
<dbReference type="InterPro" id="IPR050109">
    <property type="entry name" value="HTH-type_TetR-like_transc_reg"/>
</dbReference>
<keyword evidence="5" id="KW-0812">Transmembrane</keyword>
<dbReference type="Proteomes" id="UP000053372">
    <property type="component" value="Unassembled WGS sequence"/>
</dbReference>
<keyword evidence="5" id="KW-0472">Membrane</keyword>
<keyword evidence="5" id="KW-1133">Transmembrane helix</keyword>
<keyword evidence="2 4" id="KW-0238">DNA-binding</keyword>
<dbReference type="PANTHER" id="PTHR30055">
    <property type="entry name" value="HTH-TYPE TRANSCRIPTIONAL REGULATOR RUTR"/>
    <property type="match status" value="1"/>
</dbReference>
<evidence type="ECO:0000313" key="8">
    <source>
        <dbReference type="Proteomes" id="UP000053372"/>
    </source>
</evidence>
<sequence>MSYQKIDSIIDQVLQAAETLLHEVGEAFTMEELASKTNISRATIYRRVGNKEMLLKRLAQTRGIAFEELTDVRTRILQAAREVFGKHGLSSSTMEQIANGAGVGVATVYRHFGDKDNLVWTFIDEMSPRAIAHNLLLETSDDITSDLKNFAIAVIPSFYENRDIMRLILANNESEKAYIEYLRKGSDRVFDRLANYFKTQVKTGKLRSLAKPQELSLIFLGMIFSFTVIAPVNYGMNLKDPERIGNLIVQIFLDGLKT</sequence>
<protein>
    <recommendedName>
        <fullName evidence="6">HTH tetR-type domain-containing protein</fullName>
    </recommendedName>
</protein>
<dbReference type="RefSeq" id="WP_027842439.1">
    <property type="nucleotide sequence ID" value="NZ_LMTZ01000169.1"/>
</dbReference>
<dbReference type="Pfam" id="PF00440">
    <property type="entry name" value="TetR_N"/>
    <property type="match status" value="2"/>
</dbReference>
<keyword evidence="3" id="KW-0804">Transcription</keyword>